<organism evidence="5 6">
    <name type="scientific">Anaeromicropila herbilytica</name>
    <dbReference type="NCBI Taxonomy" id="2785025"/>
    <lineage>
        <taxon>Bacteria</taxon>
        <taxon>Bacillati</taxon>
        <taxon>Bacillota</taxon>
        <taxon>Clostridia</taxon>
        <taxon>Lachnospirales</taxon>
        <taxon>Lachnospiraceae</taxon>
        <taxon>Anaeromicropila</taxon>
    </lineage>
</organism>
<comment type="similarity">
    <text evidence="3">Belongs to the flavoredoxin family.</text>
</comment>
<dbReference type="PANTHER" id="PTHR43567:SF1">
    <property type="entry name" value="FLAVOREDOXIN"/>
    <property type="match status" value="1"/>
</dbReference>
<evidence type="ECO:0000313" key="6">
    <source>
        <dbReference type="Proteomes" id="UP000595897"/>
    </source>
</evidence>
<dbReference type="InterPro" id="IPR002563">
    <property type="entry name" value="Flavin_Rdtase-like_dom"/>
</dbReference>
<protein>
    <submittedName>
        <fullName evidence="5">Flavin oxidoreductase</fullName>
    </submittedName>
</protein>
<evidence type="ECO:0000259" key="4">
    <source>
        <dbReference type="Pfam" id="PF01613"/>
    </source>
</evidence>
<keyword evidence="2" id="KW-0285">Flavoprotein</keyword>
<comment type="cofactor">
    <cofactor evidence="1">
        <name>FMN</name>
        <dbReference type="ChEBI" id="CHEBI:58210"/>
    </cofactor>
</comment>
<dbReference type="AlphaFoldDB" id="A0A7R7ELE9"/>
<evidence type="ECO:0000256" key="3">
    <source>
        <dbReference type="ARBA" id="ARBA00038054"/>
    </source>
</evidence>
<reference evidence="5 6" key="1">
    <citation type="submission" date="2020-11" db="EMBL/GenBank/DDBJ databases">
        <title>Draft genome sequencing of a Lachnospiraceae strain isolated from anoxic soil subjected to BSD treatment.</title>
        <authorList>
            <person name="Uek A."/>
            <person name="Tonouchi A."/>
        </authorList>
    </citation>
    <scope>NUCLEOTIDE SEQUENCE [LARGE SCALE GENOMIC DNA]</scope>
    <source>
        <strain evidence="5 6">TB5</strain>
    </source>
</reference>
<dbReference type="RefSeq" id="WP_271715935.1">
    <property type="nucleotide sequence ID" value="NZ_AP024169.1"/>
</dbReference>
<dbReference type="GO" id="GO:0010181">
    <property type="term" value="F:FMN binding"/>
    <property type="evidence" value="ECO:0007669"/>
    <property type="project" value="InterPro"/>
</dbReference>
<dbReference type="PANTHER" id="PTHR43567">
    <property type="entry name" value="FLAVOREDOXIN-RELATED-RELATED"/>
    <property type="match status" value="1"/>
</dbReference>
<dbReference type="GO" id="GO:0016646">
    <property type="term" value="F:oxidoreductase activity, acting on the CH-NH group of donors, NAD or NADP as acceptor"/>
    <property type="evidence" value="ECO:0007669"/>
    <property type="project" value="UniProtKB-ARBA"/>
</dbReference>
<name>A0A7R7ELE9_9FIRM</name>
<accession>A0A7R7ELE9</accession>
<proteinExistence type="inferred from homology"/>
<dbReference type="SUPFAM" id="SSF50475">
    <property type="entry name" value="FMN-binding split barrel"/>
    <property type="match status" value="1"/>
</dbReference>
<keyword evidence="6" id="KW-1185">Reference proteome</keyword>
<dbReference type="Gene3D" id="2.30.110.10">
    <property type="entry name" value="Electron Transport, Fmn-binding Protein, Chain A"/>
    <property type="match status" value="1"/>
</dbReference>
<evidence type="ECO:0000256" key="1">
    <source>
        <dbReference type="ARBA" id="ARBA00001917"/>
    </source>
</evidence>
<dbReference type="KEGG" id="ahb:bsdtb5_20350"/>
<feature type="domain" description="Flavin reductase like" evidence="4">
    <location>
        <begin position="13"/>
        <end position="150"/>
    </location>
</feature>
<dbReference type="InterPro" id="IPR012349">
    <property type="entry name" value="Split_barrel_FMN-bd"/>
</dbReference>
<dbReference type="EMBL" id="AP024169">
    <property type="protein sequence ID" value="BCN30740.1"/>
    <property type="molecule type" value="Genomic_DNA"/>
</dbReference>
<dbReference type="Proteomes" id="UP000595897">
    <property type="component" value="Chromosome"/>
</dbReference>
<evidence type="ECO:0000256" key="2">
    <source>
        <dbReference type="ARBA" id="ARBA00022630"/>
    </source>
</evidence>
<evidence type="ECO:0000313" key="5">
    <source>
        <dbReference type="EMBL" id="BCN30740.1"/>
    </source>
</evidence>
<sequence>MMKNLGPNAFSYGYPVPVLMVGTYNDDGTVNVMNLHECTRTNAGDLALCIGPRSKTHENIEKRRAFTVALVNQNLIKEVDYFGIVTGHRVPDKFAKTGLKAVKSEYVNAPIIEGSPLVIECELIEVVIANNFTTVLAKIVNVVADESVLDRTGIIDVKKTGMLFFDSFSNSYFSLGEKAGNAWGEGKRYL</sequence>
<gene>
    <name evidence="5" type="ORF">bsdtb5_20350</name>
</gene>
<dbReference type="Pfam" id="PF01613">
    <property type="entry name" value="Flavin_Reduct"/>
    <property type="match status" value="1"/>
</dbReference>
<dbReference type="InterPro" id="IPR052174">
    <property type="entry name" value="Flavoredoxin"/>
</dbReference>